<gene>
    <name evidence="2" type="ORF">SAMN05444365_1011116</name>
</gene>
<proteinExistence type="predicted"/>
<evidence type="ECO:0000256" key="1">
    <source>
        <dbReference type="SAM" id="MobiDB-lite"/>
    </source>
</evidence>
<dbReference type="STRING" id="405436.SAMN05444365_1011116"/>
<feature type="region of interest" description="Disordered" evidence="1">
    <location>
        <begin position="26"/>
        <end position="53"/>
    </location>
</feature>
<evidence type="ECO:0000313" key="2">
    <source>
        <dbReference type="EMBL" id="SDY22465.1"/>
    </source>
</evidence>
<feature type="compositionally biased region" description="Pro residues" evidence="1">
    <location>
        <begin position="33"/>
        <end position="42"/>
    </location>
</feature>
<name>A0A1H3I4R6_9ACTN</name>
<organism evidence="2 3">
    <name type="scientific">Micromonospora pattaloongensis</name>
    <dbReference type="NCBI Taxonomy" id="405436"/>
    <lineage>
        <taxon>Bacteria</taxon>
        <taxon>Bacillati</taxon>
        <taxon>Actinomycetota</taxon>
        <taxon>Actinomycetes</taxon>
        <taxon>Micromonosporales</taxon>
        <taxon>Micromonosporaceae</taxon>
        <taxon>Micromonospora</taxon>
    </lineage>
</organism>
<evidence type="ECO:0008006" key="4">
    <source>
        <dbReference type="Google" id="ProtNLM"/>
    </source>
</evidence>
<dbReference type="AlphaFoldDB" id="A0A1H3I4R6"/>
<dbReference type="RefSeq" id="WP_091552063.1">
    <property type="nucleotide sequence ID" value="NZ_FNPH01000001.1"/>
</dbReference>
<dbReference type="OrthoDB" id="3351730at2"/>
<protein>
    <recommendedName>
        <fullName evidence="4">Exo-alpha-sialidase</fullName>
    </recommendedName>
</protein>
<dbReference type="SUPFAM" id="SSF110296">
    <property type="entry name" value="Oligoxyloglucan reducing end-specific cellobiohydrolase"/>
    <property type="match status" value="1"/>
</dbReference>
<dbReference type="PROSITE" id="PS51257">
    <property type="entry name" value="PROKAR_LIPOPROTEIN"/>
    <property type="match status" value="1"/>
</dbReference>
<keyword evidence="3" id="KW-1185">Reference proteome</keyword>
<dbReference type="Proteomes" id="UP000242415">
    <property type="component" value="Unassembled WGS sequence"/>
</dbReference>
<dbReference type="EMBL" id="FNPH01000001">
    <property type="protein sequence ID" value="SDY22465.1"/>
    <property type="molecule type" value="Genomic_DNA"/>
</dbReference>
<accession>A0A1H3I4R6</accession>
<reference evidence="3" key="1">
    <citation type="submission" date="2016-10" db="EMBL/GenBank/DDBJ databases">
        <authorList>
            <person name="Varghese N."/>
            <person name="Submissions S."/>
        </authorList>
    </citation>
    <scope>NUCLEOTIDE SEQUENCE [LARGE SCALE GENOMIC DNA]</scope>
    <source>
        <strain evidence="3">DSM 45245</strain>
    </source>
</reference>
<sequence>MRRRNVRHRLVLLAAVVVATAGCSIGDIRRRPPTPAPPPAPSSPVASPPDEVRRVPVPVPRQYATPFVEFADAEQGYALFTRCGNPEATSAPASDCGAILLATSDGGRSWRRLRHPEPLANNHQLYAAGEKLLLLAEPHGWYISNDRGGTFRREPMSAEPPAAVRTLEGRFQLCCDGEDPPRVVELVGDRLRPVPAQPPVPGLRVVAFAGGRLVAVGERDGELSAAVSSEAARQWRPMKVAPPDGPPAVLRVVGNHGDVWLIGSAGPGDTRFPQLWRCDQWCPRVEVPGYPGPVTSLVPLGAGLLAVTGPDGSGVISAGDDAARYSDVRWPVRNEYLQLLPDGTLFARASDGNAWLGSGMFGQRRWIKLVLERT</sequence>
<evidence type="ECO:0000313" key="3">
    <source>
        <dbReference type="Proteomes" id="UP000242415"/>
    </source>
</evidence>